<name>V8QSR2_9BURK</name>
<reference evidence="1 2" key="1">
    <citation type="journal article" date="2014" name="Genome Announc.">
        <title>Draft Genome Sequence of Advenella kashmirensis Strain W13003, a Polycyclic Aromatic Hydrocarbon-Degrading Bacterium.</title>
        <authorList>
            <person name="Wang X."/>
            <person name="Jin D."/>
            <person name="Zhou L."/>
            <person name="Wu L."/>
            <person name="An W."/>
            <person name="Zhao L."/>
        </authorList>
    </citation>
    <scope>NUCLEOTIDE SEQUENCE [LARGE SCALE GENOMIC DNA]</scope>
    <source>
        <strain evidence="1 2">W13003</strain>
    </source>
</reference>
<accession>V8QSR2</accession>
<dbReference type="Proteomes" id="UP000018733">
    <property type="component" value="Unassembled WGS sequence"/>
</dbReference>
<sequence>MVASKKNTFTRNVEGIFPMNVCDYFFIMSKN</sequence>
<organism evidence="1 2">
    <name type="scientific">Advenella kashmirensis W13003</name>
    <dbReference type="NCBI Taxonomy" id="1424334"/>
    <lineage>
        <taxon>Bacteria</taxon>
        <taxon>Pseudomonadati</taxon>
        <taxon>Pseudomonadota</taxon>
        <taxon>Betaproteobacteria</taxon>
        <taxon>Burkholderiales</taxon>
        <taxon>Alcaligenaceae</taxon>
    </lineage>
</organism>
<evidence type="ECO:0000313" key="1">
    <source>
        <dbReference type="EMBL" id="ETF02370.1"/>
    </source>
</evidence>
<proteinExistence type="predicted"/>
<dbReference type="HOGENOM" id="CLU_3394714_0_0_4"/>
<protein>
    <submittedName>
        <fullName evidence="1">Uncharacterized protein</fullName>
    </submittedName>
</protein>
<keyword evidence="2" id="KW-1185">Reference proteome</keyword>
<evidence type="ECO:0000313" key="2">
    <source>
        <dbReference type="Proteomes" id="UP000018733"/>
    </source>
</evidence>
<dbReference type="AlphaFoldDB" id="V8QSR2"/>
<comment type="caution">
    <text evidence="1">The sequence shown here is derived from an EMBL/GenBank/DDBJ whole genome shotgun (WGS) entry which is preliminary data.</text>
</comment>
<gene>
    <name evidence="1" type="ORF">W822_13725</name>
</gene>
<dbReference type="EMBL" id="AYXT01000010">
    <property type="protein sequence ID" value="ETF02370.1"/>
    <property type="molecule type" value="Genomic_DNA"/>
</dbReference>